<dbReference type="InterPro" id="IPR035903">
    <property type="entry name" value="HesB-like_dom_sf"/>
</dbReference>
<reference evidence="2 3" key="1">
    <citation type="submission" date="2018-05" db="EMBL/GenBank/DDBJ databases">
        <title>Genomic analysis of Gracilibacillus dipsosauri DD1 reveals novel features of a salt-tolerant amylase.</title>
        <authorList>
            <person name="Deutch C.E."/>
            <person name="Yang S."/>
        </authorList>
    </citation>
    <scope>NUCLEOTIDE SEQUENCE [LARGE SCALE GENOMIC DNA]</scope>
    <source>
        <strain evidence="2 3">DD1</strain>
    </source>
</reference>
<dbReference type="Proteomes" id="UP000245624">
    <property type="component" value="Unassembled WGS sequence"/>
</dbReference>
<accession>A0A317KYT7</accession>
<keyword evidence="3" id="KW-1185">Reference proteome</keyword>
<dbReference type="EMBL" id="QGTD01000008">
    <property type="protein sequence ID" value="PWU68585.1"/>
    <property type="molecule type" value="Genomic_DNA"/>
</dbReference>
<dbReference type="InterPro" id="IPR000361">
    <property type="entry name" value="ATAP_core_dom"/>
</dbReference>
<evidence type="ECO:0000259" key="1">
    <source>
        <dbReference type="Pfam" id="PF01521"/>
    </source>
</evidence>
<feature type="domain" description="Core" evidence="1">
    <location>
        <begin position="1"/>
        <end position="97"/>
    </location>
</feature>
<organism evidence="2 3">
    <name type="scientific">Gracilibacillus dipsosauri</name>
    <dbReference type="NCBI Taxonomy" id="178340"/>
    <lineage>
        <taxon>Bacteria</taxon>
        <taxon>Bacillati</taxon>
        <taxon>Bacillota</taxon>
        <taxon>Bacilli</taxon>
        <taxon>Bacillales</taxon>
        <taxon>Bacillaceae</taxon>
        <taxon>Gracilibacillus</taxon>
    </lineage>
</organism>
<dbReference type="RefSeq" id="WP_109984224.1">
    <property type="nucleotide sequence ID" value="NZ_JAJUIE010000002.1"/>
</dbReference>
<dbReference type="OrthoDB" id="2361087at2"/>
<evidence type="ECO:0000313" key="3">
    <source>
        <dbReference type="Proteomes" id="UP000245624"/>
    </source>
</evidence>
<dbReference type="Gene3D" id="2.60.300.12">
    <property type="entry name" value="HesB-like domain"/>
    <property type="match status" value="1"/>
</dbReference>
<sequence length="106" mass="12069">MELTITKDALQKINTLNDRKKEWIHLAYDTEDCGCGVNGMPTFELKDQIEDNEKRVSCDQFSVSVHYQQAVFFAKEMTLDFNGQTFRLSSPEGVLNPFIPPSVIGH</sequence>
<dbReference type="AlphaFoldDB" id="A0A317KYT7"/>
<name>A0A317KYT7_9BACI</name>
<evidence type="ECO:0000313" key="2">
    <source>
        <dbReference type="EMBL" id="PWU68585.1"/>
    </source>
</evidence>
<dbReference type="SUPFAM" id="SSF89360">
    <property type="entry name" value="HesB-like domain"/>
    <property type="match status" value="1"/>
</dbReference>
<proteinExistence type="predicted"/>
<comment type="caution">
    <text evidence="2">The sequence shown here is derived from an EMBL/GenBank/DDBJ whole genome shotgun (WGS) entry which is preliminary data.</text>
</comment>
<protein>
    <submittedName>
        <fullName evidence="2">Iron-sulfur cluster biosynthesis family protein</fullName>
    </submittedName>
</protein>
<dbReference type="Pfam" id="PF01521">
    <property type="entry name" value="Fe-S_biosyn"/>
    <property type="match status" value="1"/>
</dbReference>
<gene>
    <name evidence="2" type="ORF">DLJ74_09110</name>
</gene>